<gene>
    <name evidence="2" type="ORF">DSM100238_1666</name>
</gene>
<comment type="caution">
    <text evidence="2">The sequence shown here is derived from an EMBL/GenBank/DDBJ whole genome shotgun (WGS) entry which is preliminary data.</text>
</comment>
<dbReference type="Proteomes" id="UP000440041">
    <property type="component" value="Unassembled WGS sequence"/>
</dbReference>
<evidence type="ECO:0000313" key="2">
    <source>
        <dbReference type="EMBL" id="KAB8294466.1"/>
    </source>
</evidence>
<evidence type="ECO:0000256" key="1">
    <source>
        <dbReference type="SAM" id="MobiDB-lite"/>
    </source>
</evidence>
<feature type="region of interest" description="Disordered" evidence="1">
    <location>
        <begin position="76"/>
        <end position="134"/>
    </location>
</feature>
<protein>
    <submittedName>
        <fullName evidence="2">Uncharacterized protein</fullName>
    </submittedName>
</protein>
<feature type="region of interest" description="Disordered" evidence="1">
    <location>
        <begin position="1"/>
        <end position="31"/>
    </location>
</feature>
<organism evidence="2 3">
    <name type="scientific">Bifidobacterium apri</name>
    <dbReference type="NCBI Taxonomy" id="1769423"/>
    <lineage>
        <taxon>Bacteria</taxon>
        <taxon>Bacillati</taxon>
        <taxon>Actinomycetota</taxon>
        <taxon>Actinomycetes</taxon>
        <taxon>Bifidobacteriales</taxon>
        <taxon>Bifidobacteriaceae</taxon>
        <taxon>Bifidobacterium</taxon>
    </lineage>
</organism>
<name>A0A6A2V708_9BIFI</name>
<evidence type="ECO:0000313" key="3">
    <source>
        <dbReference type="Proteomes" id="UP000440041"/>
    </source>
</evidence>
<accession>A0A6A2V708</accession>
<reference evidence="2 3" key="1">
    <citation type="submission" date="2019-09" db="EMBL/GenBank/DDBJ databases">
        <title>Characterization of the phylogenetic diversity of two novel species belonging to the genus Bifidobacterium: Bifidobacterium cebidarum sp. nov. and Bifidobacterium leontopitheci sp. nov.</title>
        <authorList>
            <person name="Lugli G.A."/>
            <person name="Duranti S."/>
            <person name="Milani C."/>
            <person name="Turroni F."/>
            <person name="Ventura M."/>
        </authorList>
    </citation>
    <scope>NUCLEOTIDE SEQUENCE [LARGE SCALE GENOMIC DNA]</scope>
    <source>
        <strain evidence="2 3">DSM 100238</strain>
    </source>
</reference>
<keyword evidence="3" id="KW-1185">Reference proteome</keyword>
<proteinExistence type="predicted"/>
<feature type="compositionally biased region" description="Basic and acidic residues" evidence="1">
    <location>
        <begin position="116"/>
        <end position="134"/>
    </location>
</feature>
<dbReference type="AlphaFoldDB" id="A0A6A2V708"/>
<sequence>MGRGAPSAMRRMPRHTQAGITAPGPARKHSNRRMMYALTCATRHIRTASHAISRNGPVLIADTHSGRARKWRMRIQNRDAPGRTTPHTRFPTHMLANNPSSAQPVRKRNRPGARSAHNEGRQAPGRNHDSRSRDATRHFTFLMRMIKYAAISTITMATMNTARYADGGVAVT</sequence>
<dbReference type="EMBL" id="WBSO01000017">
    <property type="protein sequence ID" value="KAB8294466.1"/>
    <property type="molecule type" value="Genomic_DNA"/>
</dbReference>